<protein>
    <recommendedName>
        <fullName evidence="4">Amino acid transporter transmembrane domain-containing protein</fullName>
    </recommendedName>
</protein>
<feature type="transmembrane region" description="Helical" evidence="1">
    <location>
        <begin position="42"/>
        <end position="59"/>
    </location>
</feature>
<evidence type="ECO:0000313" key="3">
    <source>
        <dbReference type="Proteomes" id="UP001632037"/>
    </source>
</evidence>
<dbReference type="AlphaFoldDB" id="A0ABD3G202"/>
<name>A0ABD3G202_9STRA</name>
<evidence type="ECO:0000256" key="1">
    <source>
        <dbReference type="SAM" id="Phobius"/>
    </source>
</evidence>
<feature type="transmembrane region" description="Helical" evidence="1">
    <location>
        <begin position="204"/>
        <end position="232"/>
    </location>
</feature>
<dbReference type="EMBL" id="JBIMZQ010000004">
    <property type="protein sequence ID" value="KAL3671904.1"/>
    <property type="molecule type" value="Genomic_DNA"/>
</dbReference>
<keyword evidence="1" id="KW-0472">Membrane</keyword>
<feature type="transmembrane region" description="Helical" evidence="1">
    <location>
        <begin position="65"/>
        <end position="90"/>
    </location>
</feature>
<organism evidence="2 3">
    <name type="scientific">Phytophthora oleae</name>
    <dbReference type="NCBI Taxonomy" id="2107226"/>
    <lineage>
        <taxon>Eukaryota</taxon>
        <taxon>Sar</taxon>
        <taxon>Stramenopiles</taxon>
        <taxon>Oomycota</taxon>
        <taxon>Peronosporomycetes</taxon>
        <taxon>Peronosporales</taxon>
        <taxon>Peronosporaceae</taxon>
        <taxon>Phytophthora</taxon>
    </lineage>
</organism>
<evidence type="ECO:0008006" key="4">
    <source>
        <dbReference type="Google" id="ProtNLM"/>
    </source>
</evidence>
<proteinExistence type="predicted"/>
<sequence length="338" mass="37315">MRLKIGDQPSVFKGDAIQKLVLTQDGHSESCKFRRRLCVAKMFKQVGMLLSFHVLNFLLAGYGVLWVVIFLASFVLLPLWMAFALCFRAGMLTEERLYPGRLLRGIIYIVLTALYVASLFSVYTVYGQYIYVVAVVDIWGVIIRNLVRMDSRLTNFVSRVVSFDSYDGDLDPDECASHFLIEPVDVVPICPLTRMTRRLWVAALYFLVVKVVIAALGAATLFLVVIFPVLAICSGGEAPPFANQETFGGNSISYAVVLVFSWLVGAVGLPMVAKLSTKVTMNFCGEWKSEQHQVSVQENSASSVDNSTPLGEASSISFKNLEAAKPGSSAYMKDLART</sequence>
<gene>
    <name evidence="2" type="ORF">V7S43_002572</name>
</gene>
<keyword evidence="1" id="KW-0812">Transmembrane</keyword>
<comment type="caution">
    <text evidence="2">The sequence shown here is derived from an EMBL/GenBank/DDBJ whole genome shotgun (WGS) entry which is preliminary data.</text>
</comment>
<dbReference type="Proteomes" id="UP001632037">
    <property type="component" value="Unassembled WGS sequence"/>
</dbReference>
<evidence type="ECO:0000313" key="2">
    <source>
        <dbReference type="EMBL" id="KAL3671904.1"/>
    </source>
</evidence>
<accession>A0ABD3G202</accession>
<feature type="transmembrane region" description="Helical" evidence="1">
    <location>
        <begin position="129"/>
        <end position="147"/>
    </location>
</feature>
<reference evidence="2 3" key="1">
    <citation type="submission" date="2024-09" db="EMBL/GenBank/DDBJ databases">
        <title>Genome sequencing and assembly of Phytophthora oleae, isolate VK10A, causative agent of rot of olive drupes.</title>
        <authorList>
            <person name="Conti Taguali S."/>
            <person name="Riolo M."/>
            <person name="La Spada F."/>
            <person name="Cacciola S.O."/>
            <person name="Dionisio G."/>
        </authorList>
    </citation>
    <scope>NUCLEOTIDE SEQUENCE [LARGE SCALE GENOMIC DNA]</scope>
    <source>
        <strain evidence="2 3">VK10A</strain>
    </source>
</reference>
<feature type="transmembrane region" description="Helical" evidence="1">
    <location>
        <begin position="102"/>
        <end position="123"/>
    </location>
</feature>
<keyword evidence="3" id="KW-1185">Reference proteome</keyword>
<feature type="transmembrane region" description="Helical" evidence="1">
    <location>
        <begin position="252"/>
        <end position="273"/>
    </location>
</feature>
<keyword evidence="1" id="KW-1133">Transmembrane helix</keyword>